<evidence type="ECO:0008006" key="5">
    <source>
        <dbReference type="Google" id="ProtNLM"/>
    </source>
</evidence>
<dbReference type="EMBL" id="AJYK02000048">
    <property type="protein sequence ID" value="OEF26263.1"/>
    <property type="molecule type" value="Genomic_DNA"/>
</dbReference>
<dbReference type="InterPro" id="IPR015943">
    <property type="entry name" value="WD40/YVTN_repeat-like_dom_sf"/>
</dbReference>
<comment type="caution">
    <text evidence="3">The sequence shown here is derived from an EMBL/GenBank/DDBJ whole genome shotgun (WGS) entry which is preliminary data.</text>
</comment>
<gene>
    <name evidence="3" type="ORF">A1QC_06830</name>
</gene>
<dbReference type="SUPFAM" id="SSF51004">
    <property type="entry name" value="C-terminal (heme d1) domain of cytochrome cd1-nitrite reductase"/>
    <property type="match status" value="1"/>
</dbReference>
<keyword evidence="2" id="KW-0119">Carbohydrate metabolism</keyword>
<sequence>MDAISLLVSGYTPNNESTGVYQAILNTQNGHVSLVPTDIELTNPSYFDAVGKNITIISEVSEAQSPQIAQYSLSNHRVLSSSNLTGDAPCYVSVNQTHRLITTAQYGSGHIDIFECDESLMITNKIQTIDSQNLDAIQTPSHAHQAFILEHSKTLVSVDLGHDKVVFYPSSPTEALFSTDNRQAIQLPPSSGPRHMVFNHNEDIALVLCEISEQLVTLKKNNGEWKISRSQAAFPNTLNGQAGGAIKLSPDHQFVYLTGRKQNIISYFKFDDLTGDLNYLNAIDCGGDFPRDFAISPCGEWLVVANQNSHNLTSFRRNVINGELMTTNQSIAMTAPVCVAFQDN</sequence>
<dbReference type="GO" id="GO:0017057">
    <property type="term" value="F:6-phosphogluconolactonase activity"/>
    <property type="evidence" value="ECO:0007669"/>
    <property type="project" value="TreeGrafter"/>
</dbReference>
<keyword evidence="4" id="KW-1185">Reference proteome</keyword>
<dbReference type="OrthoDB" id="9790815at2"/>
<evidence type="ECO:0000256" key="1">
    <source>
        <dbReference type="ARBA" id="ARBA00005564"/>
    </source>
</evidence>
<evidence type="ECO:0000313" key="4">
    <source>
        <dbReference type="Proteomes" id="UP000094070"/>
    </source>
</evidence>
<dbReference type="PANTHER" id="PTHR30344:SF1">
    <property type="entry name" value="6-PHOSPHOGLUCONOLACTONASE"/>
    <property type="match status" value="1"/>
</dbReference>
<dbReference type="InterPro" id="IPR011048">
    <property type="entry name" value="Haem_d1_sf"/>
</dbReference>
<dbReference type="PANTHER" id="PTHR30344">
    <property type="entry name" value="6-PHOSPHOGLUCONOLACTONASE-RELATED"/>
    <property type="match status" value="1"/>
</dbReference>
<keyword evidence="2" id="KW-0313">Glucose metabolism</keyword>
<dbReference type="Pfam" id="PF10282">
    <property type="entry name" value="Lactonase"/>
    <property type="match status" value="1"/>
</dbReference>
<dbReference type="Proteomes" id="UP000094070">
    <property type="component" value="Unassembled WGS sequence"/>
</dbReference>
<proteinExistence type="inferred from homology"/>
<dbReference type="eggNOG" id="COG2706">
    <property type="taxonomic scope" value="Bacteria"/>
</dbReference>
<dbReference type="InterPro" id="IPR050282">
    <property type="entry name" value="Cycloisomerase_2"/>
</dbReference>
<comment type="similarity">
    <text evidence="1">Belongs to the cycloisomerase 2 family.</text>
</comment>
<reference evidence="3 4" key="1">
    <citation type="journal article" date="2012" name="Science">
        <title>Ecological populations of bacteria act as socially cohesive units of antibiotic production and resistance.</title>
        <authorList>
            <person name="Cordero O.X."/>
            <person name="Wildschutte H."/>
            <person name="Kirkup B."/>
            <person name="Proehl S."/>
            <person name="Ngo L."/>
            <person name="Hussain F."/>
            <person name="Le Roux F."/>
            <person name="Mincer T."/>
            <person name="Polz M.F."/>
        </authorList>
    </citation>
    <scope>NUCLEOTIDE SEQUENCE [LARGE SCALE GENOMIC DNA]</scope>
    <source>
        <strain evidence="3 4">1S-45</strain>
    </source>
</reference>
<accession>A0A1E5E3A1</accession>
<organism evidence="3 4">
    <name type="scientific">Vibrio rumoiensis 1S-45</name>
    <dbReference type="NCBI Taxonomy" id="1188252"/>
    <lineage>
        <taxon>Bacteria</taxon>
        <taxon>Pseudomonadati</taxon>
        <taxon>Pseudomonadota</taxon>
        <taxon>Gammaproteobacteria</taxon>
        <taxon>Vibrionales</taxon>
        <taxon>Vibrionaceae</taxon>
        <taxon>Vibrio</taxon>
    </lineage>
</organism>
<evidence type="ECO:0000313" key="3">
    <source>
        <dbReference type="EMBL" id="OEF26263.1"/>
    </source>
</evidence>
<name>A0A1E5E3A1_9VIBR</name>
<dbReference type="GO" id="GO:0006006">
    <property type="term" value="P:glucose metabolic process"/>
    <property type="evidence" value="ECO:0007669"/>
    <property type="project" value="UniProtKB-KW"/>
</dbReference>
<dbReference type="InterPro" id="IPR019405">
    <property type="entry name" value="Lactonase_7-beta_prop"/>
</dbReference>
<dbReference type="Gene3D" id="2.130.10.10">
    <property type="entry name" value="YVTN repeat-like/Quinoprotein amine dehydrogenase"/>
    <property type="match status" value="1"/>
</dbReference>
<dbReference type="STRING" id="1188252.A1QC_06830"/>
<dbReference type="RefSeq" id="WP_017025610.1">
    <property type="nucleotide sequence ID" value="NZ_AJYK02000048.1"/>
</dbReference>
<dbReference type="AlphaFoldDB" id="A0A1E5E3A1"/>
<protein>
    <recommendedName>
        <fullName evidence="5">6-phosphogluconolactonase</fullName>
    </recommendedName>
</protein>
<evidence type="ECO:0000256" key="2">
    <source>
        <dbReference type="ARBA" id="ARBA00022526"/>
    </source>
</evidence>